<dbReference type="Proteomes" id="UP000744555">
    <property type="component" value="Unassembled WGS sequence"/>
</dbReference>
<comment type="caution">
    <text evidence="1">The sequence shown here is derived from an EMBL/GenBank/DDBJ whole genome shotgun (WGS) entry which is preliminary data.</text>
</comment>
<dbReference type="EMBL" id="LZEU01000001">
    <property type="protein sequence ID" value="MBC9251201.1"/>
    <property type="molecule type" value="Genomic_DNA"/>
</dbReference>
<gene>
    <name evidence="1" type="ORF">A9179_13025</name>
</gene>
<organism evidence="1 2">
    <name type="scientific">Aquipseudomonas alcaligenes</name>
    <name type="common">Pseudomonas alcaligenes</name>
    <dbReference type="NCBI Taxonomy" id="43263"/>
    <lineage>
        <taxon>Bacteria</taxon>
        <taxon>Pseudomonadati</taxon>
        <taxon>Pseudomonadota</taxon>
        <taxon>Gammaproteobacteria</taxon>
        <taxon>Pseudomonadales</taxon>
        <taxon>Pseudomonadaceae</taxon>
        <taxon>Aquipseudomonas</taxon>
    </lineage>
</organism>
<keyword evidence="2" id="KW-1185">Reference proteome</keyword>
<evidence type="ECO:0000313" key="1">
    <source>
        <dbReference type="EMBL" id="MBC9251201.1"/>
    </source>
</evidence>
<accession>A0ABR7S0U2</accession>
<proteinExistence type="predicted"/>
<sequence>MLVSIWHQQNELLTTNAGKQIGTTDAFLAAAAEALQDDIAHGMTIAVVDFLEVVQIKEGEA</sequence>
<reference evidence="1 2" key="1">
    <citation type="submission" date="2016-06" db="EMBL/GenBank/DDBJ databases">
        <authorList>
            <person name="Ramos C."/>
            <person name="Pintado A."/>
            <person name="Crespo-Gomez J.I."/>
        </authorList>
    </citation>
    <scope>NUCLEOTIDE SEQUENCE [LARGE SCALE GENOMIC DNA]</scope>
    <source>
        <strain evidence="1 2">AVO110</strain>
    </source>
</reference>
<protein>
    <submittedName>
        <fullName evidence="1">Uncharacterized protein</fullName>
    </submittedName>
</protein>
<name>A0ABR7S0U2_AQUAC</name>
<evidence type="ECO:0000313" key="2">
    <source>
        <dbReference type="Proteomes" id="UP000744555"/>
    </source>
</evidence>